<evidence type="ECO:0000313" key="2">
    <source>
        <dbReference type="EMBL" id="THU95797.1"/>
    </source>
</evidence>
<evidence type="ECO:0000313" key="3">
    <source>
        <dbReference type="Proteomes" id="UP000297245"/>
    </source>
</evidence>
<organism evidence="2 3">
    <name type="scientific">Dendrothele bispora (strain CBS 962.96)</name>
    <dbReference type="NCBI Taxonomy" id="1314807"/>
    <lineage>
        <taxon>Eukaryota</taxon>
        <taxon>Fungi</taxon>
        <taxon>Dikarya</taxon>
        <taxon>Basidiomycota</taxon>
        <taxon>Agaricomycotina</taxon>
        <taxon>Agaricomycetes</taxon>
        <taxon>Agaricomycetidae</taxon>
        <taxon>Agaricales</taxon>
        <taxon>Agaricales incertae sedis</taxon>
        <taxon>Dendrothele</taxon>
    </lineage>
</organism>
<name>A0A4S8M155_DENBC</name>
<reference evidence="2 3" key="1">
    <citation type="journal article" date="2019" name="Nat. Ecol. Evol.">
        <title>Megaphylogeny resolves global patterns of mushroom evolution.</title>
        <authorList>
            <person name="Varga T."/>
            <person name="Krizsan K."/>
            <person name="Foldi C."/>
            <person name="Dima B."/>
            <person name="Sanchez-Garcia M."/>
            <person name="Sanchez-Ramirez S."/>
            <person name="Szollosi G.J."/>
            <person name="Szarkandi J.G."/>
            <person name="Papp V."/>
            <person name="Albert L."/>
            <person name="Andreopoulos W."/>
            <person name="Angelini C."/>
            <person name="Antonin V."/>
            <person name="Barry K.W."/>
            <person name="Bougher N.L."/>
            <person name="Buchanan P."/>
            <person name="Buyck B."/>
            <person name="Bense V."/>
            <person name="Catcheside P."/>
            <person name="Chovatia M."/>
            <person name="Cooper J."/>
            <person name="Damon W."/>
            <person name="Desjardin D."/>
            <person name="Finy P."/>
            <person name="Geml J."/>
            <person name="Haridas S."/>
            <person name="Hughes K."/>
            <person name="Justo A."/>
            <person name="Karasinski D."/>
            <person name="Kautmanova I."/>
            <person name="Kiss B."/>
            <person name="Kocsube S."/>
            <person name="Kotiranta H."/>
            <person name="LaButti K.M."/>
            <person name="Lechner B.E."/>
            <person name="Liimatainen K."/>
            <person name="Lipzen A."/>
            <person name="Lukacs Z."/>
            <person name="Mihaltcheva S."/>
            <person name="Morgado L.N."/>
            <person name="Niskanen T."/>
            <person name="Noordeloos M.E."/>
            <person name="Ohm R.A."/>
            <person name="Ortiz-Santana B."/>
            <person name="Ovrebo C."/>
            <person name="Racz N."/>
            <person name="Riley R."/>
            <person name="Savchenko A."/>
            <person name="Shiryaev A."/>
            <person name="Soop K."/>
            <person name="Spirin V."/>
            <person name="Szebenyi C."/>
            <person name="Tomsovsky M."/>
            <person name="Tulloss R.E."/>
            <person name="Uehling J."/>
            <person name="Grigoriev I.V."/>
            <person name="Vagvolgyi C."/>
            <person name="Papp T."/>
            <person name="Martin F.M."/>
            <person name="Miettinen O."/>
            <person name="Hibbett D.S."/>
            <person name="Nagy L.G."/>
        </authorList>
    </citation>
    <scope>NUCLEOTIDE SEQUENCE [LARGE SCALE GENOMIC DNA]</scope>
    <source>
        <strain evidence="2 3">CBS 962.96</strain>
    </source>
</reference>
<accession>A0A4S8M155</accession>
<keyword evidence="3" id="KW-1185">Reference proteome</keyword>
<gene>
    <name evidence="2" type="ORF">K435DRAFT_859147</name>
</gene>
<dbReference type="EMBL" id="ML179191">
    <property type="protein sequence ID" value="THU95797.1"/>
    <property type="molecule type" value="Genomic_DNA"/>
</dbReference>
<dbReference type="Proteomes" id="UP000297245">
    <property type="component" value="Unassembled WGS sequence"/>
</dbReference>
<feature type="region of interest" description="Disordered" evidence="1">
    <location>
        <begin position="1"/>
        <end position="25"/>
    </location>
</feature>
<protein>
    <submittedName>
        <fullName evidence="2">Uncharacterized protein</fullName>
    </submittedName>
</protein>
<feature type="region of interest" description="Disordered" evidence="1">
    <location>
        <begin position="340"/>
        <end position="370"/>
    </location>
</feature>
<dbReference type="AlphaFoldDB" id="A0A4S8M155"/>
<sequence length="443" mass="49240">MPRHQQQEQSCSPSPQPSERGDEESKVIVVQLTVYTKNPSTKKRGRPSFTKEIKTKDIEHVFADSKDNYVQFLTAMLERHSKSKLISVTENRLYPFKLQIPPTNKGAASDIDNFDDFCRAVKKIEDMSAGKTLTALLDEKVIKDAAKKDASDNDSQSGDDVNSLLEKKYGNPEDNACFYICPKTRESVPLTPQMMSEWARAIADGKTTELMPPETVTFDPATRRSSLGHHRRYSSASADGGVPQAPTSDIAHLARILDRFTPVPPMSPVHKTADIEADDTFDNPPTKLPRFLHHASTQLGITNAEQYETVLRANAYGPDILHLNAPKWIKSAAARPTLGDSSVRADIGTNRDANGGGDSSTNGDGSEGAKTSELIRFERRYLIDGGGKNCFAQGIRFQEKGLPPDSMEKPEIDRFEWWFYSADLRSMVPVPKGYEPYPIEDDM</sequence>
<proteinExistence type="predicted"/>
<evidence type="ECO:0000256" key="1">
    <source>
        <dbReference type="SAM" id="MobiDB-lite"/>
    </source>
</evidence>
<feature type="region of interest" description="Disordered" evidence="1">
    <location>
        <begin position="146"/>
        <end position="167"/>
    </location>
</feature>
<feature type="region of interest" description="Disordered" evidence="1">
    <location>
        <begin position="211"/>
        <end position="245"/>
    </location>
</feature>
<dbReference type="OrthoDB" id="3259884at2759"/>